<organism evidence="3 4">
    <name type="scientific">Symbiodinium natans</name>
    <dbReference type="NCBI Taxonomy" id="878477"/>
    <lineage>
        <taxon>Eukaryota</taxon>
        <taxon>Sar</taxon>
        <taxon>Alveolata</taxon>
        <taxon>Dinophyceae</taxon>
        <taxon>Suessiales</taxon>
        <taxon>Symbiodiniaceae</taxon>
        <taxon>Symbiodinium</taxon>
    </lineage>
</organism>
<evidence type="ECO:0000313" key="4">
    <source>
        <dbReference type="Proteomes" id="UP000604046"/>
    </source>
</evidence>
<proteinExistence type="predicted"/>
<protein>
    <recommendedName>
        <fullName evidence="5">Transmembrane protein</fullName>
    </recommendedName>
</protein>
<dbReference type="Proteomes" id="UP000604046">
    <property type="component" value="Unassembled WGS sequence"/>
</dbReference>
<reference evidence="3" key="1">
    <citation type="submission" date="2021-02" db="EMBL/GenBank/DDBJ databases">
        <authorList>
            <person name="Dougan E. K."/>
            <person name="Rhodes N."/>
            <person name="Thang M."/>
            <person name="Chan C."/>
        </authorList>
    </citation>
    <scope>NUCLEOTIDE SEQUENCE</scope>
</reference>
<sequence length="208" mass="22840">MSETPPLPPAFGPPVTSGFGSPNGGNCRTIVGQATARLLECLAHSAMSDADKASSLFSRCGCFNSLKESTQDCEQTLRIEKGAVLRGVFAAEMDGNTEGYCKSLWSQWDFEEEVHWWESGTLHMCVFLVVVLLIVVCLWLYRDVVKEIVVDREEAAEAAVQDVKVALHDVADSCRKLEEDLPLPLLHRDGKSPNSKHKVPPSDDAAYC</sequence>
<comment type="caution">
    <text evidence="3">The sequence shown here is derived from an EMBL/GenBank/DDBJ whole genome shotgun (WGS) entry which is preliminary data.</text>
</comment>
<feature type="region of interest" description="Disordered" evidence="1">
    <location>
        <begin position="185"/>
        <end position="208"/>
    </location>
</feature>
<dbReference type="AlphaFoldDB" id="A0A812UB58"/>
<keyword evidence="2" id="KW-0812">Transmembrane</keyword>
<dbReference type="OrthoDB" id="423174at2759"/>
<keyword evidence="2" id="KW-0472">Membrane</keyword>
<dbReference type="EMBL" id="CAJNDS010002706">
    <property type="protein sequence ID" value="CAE7569180.1"/>
    <property type="molecule type" value="Genomic_DNA"/>
</dbReference>
<accession>A0A812UB58</accession>
<evidence type="ECO:0000256" key="2">
    <source>
        <dbReference type="SAM" id="Phobius"/>
    </source>
</evidence>
<keyword evidence="4" id="KW-1185">Reference proteome</keyword>
<feature type="transmembrane region" description="Helical" evidence="2">
    <location>
        <begin position="121"/>
        <end position="141"/>
    </location>
</feature>
<evidence type="ECO:0000313" key="3">
    <source>
        <dbReference type="EMBL" id="CAE7569180.1"/>
    </source>
</evidence>
<gene>
    <name evidence="3" type="ORF">SNAT2548_LOCUS32359</name>
</gene>
<name>A0A812UB58_9DINO</name>
<evidence type="ECO:0008006" key="5">
    <source>
        <dbReference type="Google" id="ProtNLM"/>
    </source>
</evidence>
<evidence type="ECO:0000256" key="1">
    <source>
        <dbReference type="SAM" id="MobiDB-lite"/>
    </source>
</evidence>
<keyword evidence="2" id="KW-1133">Transmembrane helix</keyword>